<dbReference type="EMBL" id="CADIJZ010000007">
    <property type="protein sequence ID" value="CAB3672517.1"/>
    <property type="molecule type" value="Genomic_DNA"/>
</dbReference>
<feature type="region of interest" description="Disordered" evidence="1">
    <location>
        <begin position="1"/>
        <end position="35"/>
    </location>
</feature>
<gene>
    <name evidence="2" type="ORF">LMG27174_02212</name>
</gene>
<feature type="compositionally biased region" description="Basic and acidic residues" evidence="1">
    <location>
        <begin position="1"/>
        <end position="11"/>
    </location>
</feature>
<dbReference type="AlphaFoldDB" id="A0A6J5AQ71"/>
<proteinExistence type="predicted"/>
<protein>
    <submittedName>
        <fullName evidence="2">Uncharacterized protein</fullName>
    </submittedName>
</protein>
<evidence type="ECO:0000313" key="3">
    <source>
        <dbReference type="Proteomes" id="UP000494205"/>
    </source>
</evidence>
<dbReference type="Proteomes" id="UP000494205">
    <property type="component" value="Unassembled WGS sequence"/>
</dbReference>
<reference evidence="2 3" key="1">
    <citation type="submission" date="2020-04" db="EMBL/GenBank/DDBJ databases">
        <authorList>
            <person name="De Canck E."/>
        </authorList>
    </citation>
    <scope>NUCLEOTIDE SEQUENCE [LARGE SCALE GENOMIC DNA]</scope>
    <source>
        <strain evidence="2 3">LMG 27174</strain>
    </source>
</reference>
<organism evidence="2 3">
    <name type="scientific">Paraburkholderia rhynchosiae</name>
    <dbReference type="NCBI Taxonomy" id="487049"/>
    <lineage>
        <taxon>Bacteria</taxon>
        <taxon>Pseudomonadati</taxon>
        <taxon>Pseudomonadota</taxon>
        <taxon>Betaproteobacteria</taxon>
        <taxon>Burkholderiales</taxon>
        <taxon>Burkholderiaceae</taxon>
        <taxon>Paraburkholderia</taxon>
    </lineage>
</organism>
<accession>A0A6J5AQ71</accession>
<evidence type="ECO:0000256" key="1">
    <source>
        <dbReference type="SAM" id="MobiDB-lite"/>
    </source>
</evidence>
<sequence>MQKREPCHTRDAGWLSAQDLENDSKEPATVIFGNS</sequence>
<name>A0A6J5AQ71_9BURK</name>
<evidence type="ECO:0000313" key="2">
    <source>
        <dbReference type="EMBL" id="CAB3672517.1"/>
    </source>
</evidence>